<dbReference type="Gene3D" id="2.170.270.10">
    <property type="entry name" value="SET domain"/>
    <property type="match status" value="1"/>
</dbReference>
<dbReference type="PANTHER" id="PTHR33524:SF1">
    <property type="entry name" value="SET DOMAIN-CONTAINING PROTEIN"/>
    <property type="match status" value="1"/>
</dbReference>
<dbReference type="PANTHER" id="PTHR33524">
    <property type="entry name" value="C5ORF35"/>
    <property type="match status" value="1"/>
</dbReference>
<dbReference type="SUPFAM" id="SSF82199">
    <property type="entry name" value="SET domain"/>
    <property type="match status" value="1"/>
</dbReference>
<dbReference type="OrthoDB" id="442460at2759"/>
<dbReference type="InterPro" id="IPR040415">
    <property type="entry name" value="SETD9"/>
</dbReference>
<dbReference type="KEGG" id="olu:OSTLU_89085"/>
<name>A4S768_OSTLU</name>
<dbReference type="OMA" id="HKVKDNQ"/>
<gene>
    <name evidence="1" type="ORF">OSTLU_89085</name>
</gene>
<dbReference type="Proteomes" id="UP000001568">
    <property type="component" value="Chromosome 14"/>
</dbReference>
<evidence type="ECO:0000313" key="1">
    <source>
        <dbReference type="EMBL" id="ABO99513.1"/>
    </source>
</evidence>
<proteinExistence type="predicted"/>
<feature type="non-terminal residue" evidence="1">
    <location>
        <position position="1"/>
    </location>
</feature>
<reference evidence="1 2" key="1">
    <citation type="journal article" date="2007" name="Proc. Natl. Acad. Sci. U.S.A.">
        <title>The tiny eukaryote Ostreococcus provides genomic insights into the paradox of plankton speciation.</title>
        <authorList>
            <person name="Palenik B."/>
            <person name="Grimwood J."/>
            <person name="Aerts A."/>
            <person name="Rouze P."/>
            <person name="Salamov A."/>
            <person name="Putnam N."/>
            <person name="Dupont C."/>
            <person name="Jorgensen R."/>
            <person name="Derelle E."/>
            <person name="Rombauts S."/>
            <person name="Zhou K."/>
            <person name="Otillar R."/>
            <person name="Merchant S.S."/>
            <person name="Podell S."/>
            <person name="Gaasterland T."/>
            <person name="Napoli C."/>
            <person name="Gendler K."/>
            <person name="Manuell A."/>
            <person name="Tai V."/>
            <person name="Vallon O."/>
            <person name="Piganeau G."/>
            <person name="Jancek S."/>
            <person name="Heijde M."/>
            <person name="Jabbari K."/>
            <person name="Bowler C."/>
            <person name="Lohr M."/>
            <person name="Robbens S."/>
            <person name="Werner G."/>
            <person name="Dubchak I."/>
            <person name="Pazour G.J."/>
            <person name="Ren Q."/>
            <person name="Paulsen I."/>
            <person name="Delwiche C."/>
            <person name="Schmutz J."/>
            <person name="Rokhsar D."/>
            <person name="Van de Peer Y."/>
            <person name="Moreau H."/>
            <person name="Grigoriev I.V."/>
        </authorList>
    </citation>
    <scope>NUCLEOTIDE SEQUENCE [LARGE SCALE GENOMIC DNA]</scope>
    <source>
        <strain evidence="1 2">CCE9901</strain>
    </source>
</reference>
<dbReference type="Gramene" id="ABO99513">
    <property type="protein sequence ID" value="ABO99513"/>
    <property type="gene ID" value="OSTLU_89085"/>
</dbReference>
<dbReference type="eggNOG" id="ENOG502QWAW">
    <property type="taxonomic scope" value="Eukaryota"/>
</dbReference>
<dbReference type="HOGENOM" id="CLU_058717_0_0_1"/>
<dbReference type="EMBL" id="CP000594">
    <property type="protein sequence ID" value="ABO99513.1"/>
    <property type="molecule type" value="Genomic_DNA"/>
</dbReference>
<dbReference type="AlphaFoldDB" id="A4S768"/>
<dbReference type="GeneID" id="5005406"/>
<dbReference type="InterPro" id="IPR046341">
    <property type="entry name" value="SET_dom_sf"/>
</dbReference>
<accession>A4S768</accession>
<keyword evidence="2" id="KW-1185">Reference proteome</keyword>
<dbReference type="RefSeq" id="XP_001421220.1">
    <property type="nucleotide sequence ID" value="XM_001421183.1"/>
</dbReference>
<sequence length="295" mass="32176">VNDALVAQLAELARATPARACDVAPSTAGRSGASAGDGLFARGAVAAGRVVATYPGLTYVGAATRFMKDYPRVTRENEYLIARSDGSVIDAEPWGRGGENDDAWPGAPVALSEAEARRADGASWLERLRKPTLPRATRARLARECATLDRGDELALAHYANHPPSGTAPNVVVASVDVPRDSDARRRTQNVNVECEEEGEETESVWSIVRDGERSLVERARDASLAMFGEDADKPRARGGTVRRDVVRGLVLVSTRDIEDGEEIWLNYRLSTHVTPPAWYVRVDPEEDERRWSLD</sequence>
<organism evidence="1 2">
    <name type="scientific">Ostreococcus lucimarinus (strain CCE9901)</name>
    <dbReference type="NCBI Taxonomy" id="436017"/>
    <lineage>
        <taxon>Eukaryota</taxon>
        <taxon>Viridiplantae</taxon>
        <taxon>Chlorophyta</taxon>
        <taxon>Mamiellophyceae</taxon>
        <taxon>Mamiellales</taxon>
        <taxon>Bathycoccaceae</taxon>
        <taxon>Ostreococcus</taxon>
    </lineage>
</organism>
<protein>
    <recommendedName>
        <fullName evidence="3">SET domain-containing protein</fullName>
    </recommendedName>
</protein>
<evidence type="ECO:0008006" key="3">
    <source>
        <dbReference type="Google" id="ProtNLM"/>
    </source>
</evidence>
<evidence type="ECO:0000313" key="2">
    <source>
        <dbReference type="Proteomes" id="UP000001568"/>
    </source>
</evidence>